<evidence type="ECO:0000313" key="2">
    <source>
        <dbReference type="EMBL" id="CAD7234865.1"/>
    </source>
</evidence>
<dbReference type="GO" id="GO:0006508">
    <property type="term" value="P:proteolysis"/>
    <property type="evidence" value="ECO:0007669"/>
    <property type="project" value="InterPro"/>
</dbReference>
<dbReference type="InterPro" id="IPR009003">
    <property type="entry name" value="Peptidase_S1_PA"/>
</dbReference>
<dbReference type="Pfam" id="PF00089">
    <property type="entry name" value="Trypsin"/>
    <property type="match status" value="1"/>
</dbReference>
<dbReference type="InterPro" id="IPR043504">
    <property type="entry name" value="Peptidase_S1_PA_chymotrypsin"/>
</dbReference>
<accession>A0A7R8WQC5</accession>
<reference evidence="2" key="1">
    <citation type="submission" date="2020-11" db="EMBL/GenBank/DDBJ databases">
        <authorList>
            <person name="Tran Van P."/>
        </authorList>
    </citation>
    <scope>NUCLEOTIDE SEQUENCE</scope>
</reference>
<dbReference type="InterPro" id="IPR001254">
    <property type="entry name" value="Trypsin_dom"/>
</dbReference>
<evidence type="ECO:0000259" key="1">
    <source>
        <dbReference type="Pfam" id="PF00089"/>
    </source>
</evidence>
<dbReference type="SUPFAM" id="SSF50494">
    <property type="entry name" value="Trypsin-like serine proteases"/>
    <property type="match status" value="1"/>
</dbReference>
<proteinExistence type="predicted"/>
<dbReference type="AlphaFoldDB" id="A0A7R8WQC5"/>
<dbReference type="GO" id="GO:0004252">
    <property type="term" value="F:serine-type endopeptidase activity"/>
    <property type="evidence" value="ECO:0007669"/>
    <property type="project" value="InterPro"/>
</dbReference>
<sequence length="179" mass="20102">MLERLGLFRRQNPHSFPMDPNTVVTASSLETNGTIWKSDGPLPEKVVAMGWGLMETEYDPHPMLVKRPKTARKRWIHVVDCDWIPNDKPGCHAYHLCQDNTEGGACQGDSGAPIVGYEKSLESWVQVGVHSMRNGERRNAKNPLGSIFRFAEKSSSRVSRANSTTCFSFSESCAHHLFR</sequence>
<name>A0A7R8WQC5_9CRUS</name>
<feature type="domain" description="Peptidase S1" evidence="1">
    <location>
        <begin position="36"/>
        <end position="140"/>
    </location>
</feature>
<organism evidence="2">
    <name type="scientific">Cyprideis torosa</name>
    <dbReference type="NCBI Taxonomy" id="163714"/>
    <lineage>
        <taxon>Eukaryota</taxon>
        <taxon>Metazoa</taxon>
        <taxon>Ecdysozoa</taxon>
        <taxon>Arthropoda</taxon>
        <taxon>Crustacea</taxon>
        <taxon>Oligostraca</taxon>
        <taxon>Ostracoda</taxon>
        <taxon>Podocopa</taxon>
        <taxon>Podocopida</taxon>
        <taxon>Cytherocopina</taxon>
        <taxon>Cytheroidea</taxon>
        <taxon>Cytherideidae</taxon>
        <taxon>Cyprideis</taxon>
    </lineage>
</organism>
<dbReference type="Gene3D" id="2.40.10.10">
    <property type="entry name" value="Trypsin-like serine proteases"/>
    <property type="match status" value="1"/>
</dbReference>
<protein>
    <recommendedName>
        <fullName evidence="1">Peptidase S1 domain-containing protein</fullName>
    </recommendedName>
</protein>
<dbReference type="EMBL" id="OB670189">
    <property type="protein sequence ID" value="CAD7234865.1"/>
    <property type="molecule type" value="Genomic_DNA"/>
</dbReference>
<gene>
    <name evidence="2" type="ORF">CTOB1V02_LOCUS12681</name>
</gene>